<keyword evidence="3" id="KW-0479">Metal-binding</keyword>
<dbReference type="Pfam" id="PF05193">
    <property type="entry name" value="Peptidase_M16_C"/>
    <property type="match status" value="1"/>
</dbReference>
<dbReference type="FunFam" id="3.30.830.10:FF:000034">
    <property type="entry name" value="presequence protease 1, chloroplastic/mitochondrial"/>
    <property type="match status" value="1"/>
</dbReference>
<gene>
    <name evidence="8" type="ORF">FDQ92_02860</name>
</gene>
<evidence type="ECO:0000256" key="5">
    <source>
        <dbReference type="ARBA" id="ARBA00022833"/>
    </source>
</evidence>
<dbReference type="GO" id="GO:0016485">
    <property type="term" value="P:protein processing"/>
    <property type="evidence" value="ECO:0007669"/>
    <property type="project" value="TreeGrafter"/>
</dbReference>
<dbReference type="RefSeq" id="WP_137423191.1">
    <property type="nucleotide sequence ID" value="NZ_CP040098.1"/>
</dbReference>
<dbReference type="GO" id="GO:0046872">
    <property type="term" value="F:metal ion binding"/>
    <property type="evidence" value="ECO:0007669"/>
    <property type="project" value="UniProtKB-KW"/>
</dbReference>
<dbReference type="Pfam" id="PF22516">
    <property type="entry name" value="PreP_C"/>
    <property type="match status" value="1"/>
</dbReference>
<evidence type="ECO:0000313" key="9">
    <source>
        <dbReference type="Proteomes" id="UP000298602"/>
    </source>
</evidence>
<dbReference type="InterPro" id="IPR013578">
    <property type="entry name" value="Peptidase_M16C_assoc"/>
</dbReference>
<dbReference type="InterPro" id="IPR011249">
    <property type="entry name" value="Metalloenz_LuxS/M16"/>
</dbReference>
<evidence type="ECO:0000313" key="8">
    <source>
        <dbReference type="EMBL" id="QCQ21222.1"/>
    </source>
</evidence>
<dbReference type="Pfam" id="PF00675">
    <property type="entry name" value="Peptidase_M16"/>
    <property type="match status" value="1"/>
</dbReference>
<dbReference type="AlphaFoldDB" id="A0A4P8L380"/>
<keyword evidence="2" id="KW-0645">Protease</keyword>
<evidence type="ECO:0000259" key="7">
    <source>
        <dbReference type="SMART" id="SM01264"/>
    </source>
</evidence>
<dbReference type="KEGG" id="dax:FDQ92_02860"/>
<evidence type="ECO:0000256" key="3">
    <source>
        <dbReference type="ARBA" id="ARBA00022723"/>
    </source>
</evidence>
<sequence>MTERHGFARIGETDIPEINTKARLYRHTKTGARLLSLENDDENKVFGVSFRTPPKDATGVAHILEHSVLCGSKKYPVKEPFVELLKGSLQTFLNAFTYPDKTCYPVASQNLKDFYNLVDVYLDAVFQPLITPLIFQQEGWHYELEKPEDPLTIKGVVYNEMKGAYSSPDRLLVEYSQHALFPDTPYGVDSGGDPRRIPELTYEAFKAFHADHYHPSNAWFFFYGDDDPERRLAVVGEAIRGFDALKASTEIADQPPFAEPRRVVYPYAVGAEESPKAMVTVNWLLTPTEPPERNVALHVLSYILLGMPGSPLRKALIESGLGEDLAGVGLEGELQRMYFSTGLKGIAEENAERVEALILDTLRELAEEGISPQTVEAAVNTVEFRLRENNTGNYPRGLALMLRSLTTWLYDGDPLSLLAFEKPLEAVKRRAQPGSGYFEALIRGHFLENPHRVSVLLKPDLELEARWNEEERRRLEAIKATMSPEEVQKVIETTREIRKMQETPDPPEALAALPRLHLSDIERRNKTIPLDLSTRAGVPFLFHDLFTNGILYLDLGFDLRALPGDLLPYVGLFGRALVEMGTETEDYVALSQRISQKTGGIRPQVHTATLKDGETGAGWLFLRGKAMVSKADDLLEILRDVLLTVRLDHRERFRQMVLESKARMEQRVIPEGHRLVMLRLMAPFGSADWAAEKMEGVSYLAFLRDLARKVDSDWDGVHRSLEAVRTHLIGRGRMVVNVTLDGDSWASMASKMDAFLGVLPEGDVDRTGWRPESLPLHEGLVAPTQVNYVGKGFNLYRTGYRFHGSALVASHFLRTAWLWDRIRVQGGAYGGFSRLDRFSGDFAMVSYRDPHVVKTLKVFDETAAFLKSLSLNQEEITKSVIGVIGDVDRYMLPDAKGFTSMIRHLTGDDEDTRQRMREEILETSLQDLRRFGDALGEFADRGRVAVLGAASAVEEARPVCGDGFQVTRLL</sequence>
<evidence type="ECO:0000256" key="2">
    <source>
        <dbReference type="ARBA" id="ARBA00022670"/>
    </source>
</evidence>
<keyword evidence="6" id="KW-0482">Metalloprotease</keyword>
<keyword evidence="4" id="KW-0378">Hydrolase</keyword>
<dbReference type="InterPro" id="IPR011765">
    <property type="entry name" value="Pept_M16_N"/>
</dbReference>
<keyword evidence="9" id="KW-1185">Reference proteome</keyword>
<keyword evidence="5" id="KW-0862">Zinc</keyword>
<dbReference type="GO" id="GO:0004222">
    <property type="term" value="F:metalloendopeptidase activity"/>
    <property type="evidence" value="ECO:0007669"/>
    <property type="project" value="TreeGrafter"/>
</dbReference>
<evidence type="ECO:0000256" key="6">
    <source>
        <dbReference type="ARBA" id="ARBA00023049"/>
    </source>
</evidence>
<evidence type="ECO:0000256" key="4">
    <source>
        <dbReference type="ARBA" id="ARBA00022801"/>
    </source>
</evidence>
<dbReference type="OrthoDB" id="9762027at2"/>
<organism evidence="8 9">
    <name type="scientific">Desulfoglaeba alkanexedens ALDC</name>
    <dbReference type="NCBI Taxonomy" id="980445"/>
    <lineage>
        <taxon>Bacteria</taxon>
        <taxon>Pseudomonadati</taxon>
        <taxon>Thermodesulfobacteriota</taxon>
        <taxon>Syntrophobacteria</taxon>
        <taxon>Syntrophobacterales</taxon>
        <taxon>Syntrophobacteraceae</taxon>
        <taxon>Desulfoglaeba</taxon>
    </lineage>
</organism>
<reference evidence="8 9" key="1">
    <citation type="submission" date="2019-05" db="EMBL/GenBank/DDBJ databases">
        <title>The Complete Genome Sequence of the n-alkane-degrading Desulfoglaeba alkanexedens ALDC reveals multiple alkylsuccinate synthase gene clusters.</title>
        <authorList>
            <person name="Callaghan A.V."/>
            <person name="Davidova I.A."/>
            <person name="Duncan K.E."/>
            <person name="Morris B."/>
            <person name="McInerney M.J."/>
        </authorList>
    </citation>
    <scope>NUCLEOTIDE SEQUENCE [LARGE SCALE GENOMIC DNA]</scope>
    <source>
        <strain evidence="8 9">ALDC</strain>
    </source>
</reference>
<dbReference type="Gene3D" id="3.30.830.10">
    <property type="entry name" value="Metalloenzyme, LuxS/M16 peptidase-like"/>
    <property type="match status" value="4"/>
</dbReference>
<dbReference type="PANTHER" id="PTHR43016">
    <property type="entry name" value="PRESEQUENCE PROTEASE"/>
    <property type="match status" value="1"/>
</dbReference>
<dbReference type="InterPro" id="IPR007863">
    <property type="entry name" value="Peptidase_M16_C"/>
</dbReference>
<dbReference type="SUPFAM" id="SSF63411">
    <property type="entry name" value="LuxS/MPP-like metallohydrolase"/>
    <property type="match status" value="4"/>
</dbReference>
<dbReference type="PANTHER" id="PTHR43016:SF13">
    <property type="entry name" value="PRESEQUENCE PROTEASE, MITOCHONDRIAL"/>
    <property type="match status" value="1"/>
</dbReference>
<accession>A0A4P8L380</accession>
<dbReference type="Proteomes" id="UP000298602">
    <property type="component" value="Chromosome"/>
</dbReference>
<dbReference type="SMART" id="SM01264">
    <property type="entry name" value="M16C_associated"/>
    <property type="match status" value="1"/>
</dbReference>
<dbReference type="EMBL" id="CP040098">
    <property type="protein sequence ID" value="QCQ21222.1"/>
    <property type="molecule type" value="Genomic_DNA"/>
</dbReference>
<name>A0A4P8L380_9BACT</name>
<dbReference type="Pfam" id="PF08367">
    <property type="entry name" value="M16C_assoc"/>
    <property type="match status" value="1"/>
</dbReference>
<evidence type="ECO:0000256" key="1">
    <source>
        <dbReference type="ARBA" id="ARBA00001947"/>
    </source>
</evidence>
<dbReference type="InterPro" id="IPR055130">
    <property type="entry name" value="PreP_C"/>
</dbReference>
<reference evidence="8 9" key="2">
    <citation type="submission" date="2019-05" db="EMBL/GenBank/DDBJ databases">
        <authorList>
            <person name="Suflita J.M."/>
            <person name="Marks C.R."/>
        </authorList>
    </citation>
    <scope>NUCLEOTIDE SEQUENCE [LARGE SCALE GENOMIC DNA]</scope>
    <source>
        <strain evidence="8 9">ALDC</strain>
    </source>
</reference>
<comment type="cofactor">
    <cofactor evidence="1">
        <name>Zn(2+)</name>
        <dbReference type="ChEBI" id="CHEBI:29105"/>
    </cofactor>
</comment>
<dbReference type="FunFam" id="3.30.830.10:FF:000009">
    <property type="entry name" value="Presequence protease, mitochondrial"/>
    <property type="match status" value="1"/>
</dbReference>
<feature type="domain" description="Peptidase M16C associated" evidence="7">
    <location>
        <begin position="457"/>
        <end position="706"/>
    </location>
</feature>
<proteinExistence type="predicted"/>
<protein>
    <submittedName>
        <fullName evidence="8">Peptidase M16</fullName>
    </submittedName>
</protein>